<gene>
    <name evidence="1" type="ORF">GWI33_018579</name>
</gene>
<evidence type="ECO:0000313" key="1">
    <source>
        <dbReference type="EMBL" id="KAF7268315.1"/>
    </source>
</evidence>
<proteinExistence type="predicted"/>
<organism evidence="1 2">
    <name type="scientific">Rhynchophorus ferrugineus</name>
    <name type="common">Red palm weevil</name>
    <name type="synonym">Curculio ferrugineus</name>
    <dbReference type="NCBI Taxonomy" id="354439"/>
    <lineage>
        <taxon>Eukaryota</taxon>
        <taxon>Metazoa</taxon>
        <taxon>Ecdysozoa</taxon>
        <taxon>Arthropoda</taxon>
        <taxon>Hexapoda</taxon>
        <taxon>Insecta</taxon>
        <taxon>Pterygota</taxon>
        <taxon>Neoptera</taxon>
        <taxon>Endopterygota</taxon>
        <taxon>Coleoptera</taxon>
        <taxon>Polyphaga</taxon>
        <taxon>Cucujiformia</taxon>
        <taxon>Curculionidae</taxon>
        <taxon>Dryophthorinae</taxon>
        <taxon>Rhynchophorus</taxon>
    </lineage>
</organism>
<accession>A0A834I030</accession>
<comment type="caution">
    <text evidence="1">The sequence shown here is derived from an EMBL/GenBank/DDBJ whole genome shotgun (WGS) entry which is preliminary data.</text>
</comment>
<sequence length="343" mass="38235">MPAMMNGSEARSIHGTVPFSVFDQPVGVPLPSPSKTNNDVHRTFVDESERGRKKGPLSGGWSRLQKVQFSTVRIYVCGFVVVDDDDRIIMPGQIVLFYAKPSTTSTIGITDDEESIAENNDVFHHIASEIKPWSIDRCFQSSPTKNNMKIVYILKIAIFFLQYQLSLTIYRFGTDGADNVALDDPISKNLFSNSEVDDDLTHNADQNFISDTPSTYSGYVAKLSKKPLNIAGPGFYGKRYPTPYSRLPSFYPGNVKVKTDFFPPIDGGNIFGGYYGSRNKNYGQIYAPKAVRLPIAAGPGALVSADWEHRGGYRLIADDVKPVTEDQPNDFKYDFRTKTHSIR</sequence>
<protein>
    <submittedName>
        <fullName evidence="1">Uncharacterized protein</fullName>
    </submittedName>
</protein>
<dbReference type="OrthoDB" id="6779554at2759"/>
<dbReference type="Proteomes" id="UP000625711">
    <property type="component" value="Unassembled WGS sequence"/>
</dbReference>
<keyword evidence="2" id="KW-1185">Reference proteome</keyword>
<reference evidence="1" key="1">
    <citation type="submission" date="2020-08" db="EMBL/GenBank/DDBJ databases">
        <title>Genome sequencing and assembly of the red palm weevil Rhynchophorus ferrugineus.</title>
        <authorList>
            <person name="Dias G.B."/>
            <person name="Bergman C.M."/>
            <person name="Manee M."/>
        </authorList>
    </citation>
    <scope>NUCLEOTIDE SEQUENCE</scope>
    <source>
        <strain evidence="1">AA-2017</strain>
        <tissue evidence="1">Whole larva</tissue>
    </source>
</reference>
<dbReference type="AlphaFoldDB" id="A0A834I030"/>
<evidence type="ECO:0000313" key="2">
    <source>
        <dbReference type="Proteomes" id="UP000625711"/>
    </source>
</evidence>
<dbReference type="EMBL" id="JAACXV010014334">
    <property type="protein sequence ID" value="KAF7268315.1"/>
    <property type="molecule type" value="Genomic_DNA"/>
</dbReference>
<name>A0A834I030_RHYFE</name>